<evidence type="ECO:0000256" key="1">
    <source>
        <dbReference type="SAM" id="Phobius"/>
    </source>
</evidence>
<feature type="transmembrane region" description="Helical" evidence="1">
    <location>
        <begin position="54"/>
        <end position="73"/>
    </location>
</feature>
<keyword evidence="1" id="KW-0812">Transmembrane</keyword>
<dbReference type="Proteomes" id="UP000092932">
    <property type="component" value="Chromosome"/>
</dbReference>
<feature type="transmembrane region" description="Helical" evidence="1">
    <location>
        <begin position="27"/>
        <end position="47"/>
    </location>
</feature>
<evidence type="ECO:0008006" key="4">
    <source>
        <dbReference type="Google" id="ProtNLM"/>
    </source>
</evidence>
<proteinExistence type="predicted"/>
<dbReference type="RefSeq" id="WP_067675382.1">
    <property type="nucleotide sequence ID" value="NZ_CP016591.1"/>
</dbReference>
<dbReference type="KEGG" id="ado:A6F68_00309"/>
<dbReference type="PATRIC" id="fig|692370.5.peg.318"/>
<evidence type="ECO:0000313" key="3">
    <source>
        <dbReference type="Proteomes" id="UP000092932"/>
    </source>
</evidence>
<dbReference type="EMBL" id="CP016591">
    <property type="protein sequence ID" value="ANY18844.1"/>
    <property type="molecule type" value="Genomic_DNA"/>
</dbReference>
<gene>
    <name evidence="2" type="ORF">A6F68_00309</name>
</gene>
<accession>A0A1B2A9T1</accession>
<keyword evidence="1" id="KW-1133">Transmembrane helix</keyword>
<protein>
    <recommendedName>
        <fullName evidence="4">DUF2631 domain-containing protein</fullName>
    </recommendedName>
</protein>
<evidence type="ECO:0000313" key="2">
    <source>
        <dbReference type="EMBL" id="ANY18844.1"/>
    </source>
</evidence>
<keyword evidence="1" id="KW-0472">Membrane</keyword>
<sequence length="82" mass="9073">MLHKFFEPGDWFAPKKHGRGSGFPTAWQGWVVIAAYVGIVAGLSLLLERPSMEGYILYALGLIVSTAALMLIARARTPGRWR</sequence>
<dbReference type="OrthoDB" id="7862423at2"/>
<reference evidence="2 3" key="1">
    <citation type="submission" date="2016-07" db="EMBL/GenBank/DDBJ databases">
        <title>Complete genome sequence of Altererythrobacter dongtanensis KCTC 22672, a type strain with esterase isolated from tidal flat.</title>
        <authorList>
            <person name="Cheng H."/>
            <person name="Wu Y.-H."/>
            <person name="Zhou P."/>
            <person name="Huo Y.-Y."/>
            <person name="Wang C.-S."/>
            <person name="Xu X.-W."/>
        </authorList>
    </citation>
    <scope>NUCLEOTIDE SEQUENCE [LARGE SCALE GENOMIC DNA]</scope>
    <source>
        <strain evidence="2 3">KCTC 22672</strain>
    </source>
</reference>
<dbReference type="AlphaFoldDB" id="A0A1B2A9T1"/>
<name>A0A1B2A9T1_9SPHN</name>
<keyword evidence="3" id="KW-1185">Reference proteome</keyword>
<dbReference type="STRING" id="692370.A6F68_00309"/>
<organism evidence="2 3">
    <name type="scientific">Tsuneonella dongtanensis</name>
    <dbReference type="NCBI Taxonomy" id="692370"/>
    <lineage>
        <taxon>Bacteria</taxon>
        <taxon>Pseudomonadati</taxon>
        <taxon>Pseudomonadota</taxon>
        <taxon>Alphaproteobacteria</taxon>
        <taxon>Sphingomonadales</taxon>
        <taxon>Erythrobacteraceae</taxon>
        <taxon>Tsuneonella</taxon>
    </lineage>
</organism>